<dbReference type="GO" id="GO:0008360">
    <property type="term" value="P:regulation of cell shape"/>
    <property type="evidence" value="ECO:0007669"/>
    <property type="project" value="UniProtKB-KW"/>
</dbReference>
<dbReference type="EMBL" id="AMGV01000007">
    <property type="protein sequence ID" value="KEF55812.1"/>
    <property type="molecule type" value="Genomic_DNA"/>
</dbReference>
<dbReference type="InterPro" id="IPR050068">
    <property type="entry name" value="MurA_subfamily"/>
</dbReference>
<dbReference type="HAMAP" id="MF_00111">
    <property type="entry name" value="MurA"/>
    <property type="match status" value="1"/>
</dbReference>
<evidence type="ECO:0000256" key="12">
    <source>
        <dbReference type="ARBA" id="ARBA00039754"/>
    </source>
</evidence>
<dbReference type="Gene3D" id="3.65.10.10">
    <property type="entry name" value="Enolpyruvate transferase domain"/>
    <property type="match status" value="2"/>
</dbReference>
<evidence type="ECO:0000256" key="7">
    <source>
        <dbReference type="ARBA" id="ARBA00022984"/>
    </source>
</evidence>
<dbReference type="GO" id="GO:0019277">
    <property type="term" value="P:UDP-N-acetylgalactosamine biosynthetic process"/>
    <property type="evidence" value="ECO:0007669"/>
    <property type="project" value="InterPro"/>
</dbReference>
<evidence type="ECO:0000256" key="11">
    <source>
        <dbReference type="ARBA" id="ARBA00039108"/>
    </source>
</evidence>
<feature type="domain" description="Enolpyruvate transferase" evidence="16">
    <location>
        <begin position="373"/>
        <end position="768"/>
    </location>
</feature>
<dbReference type="GO" id="GO:0008757">
    <property type="term" value="F:S-adenosylmethionine-dependent methyltransferase activity"/>
    <property type="evidence" value="ECO:0007669"/>
    <property type="project" value="InterPro"/>
</dbReference>
<evidence type="ECO:0000256" key="9">
    <source>
        <dbReference type="ARBA" id="ARBA00023316"/>
    </source>
</evidence>
<dbReference type="GO" id="GO:0008760">
    <property type="term" value="F:UDP-N-acetylglucosamine 1-carboxyvinyltransferase activity"/>
    <property type="evidence" value="ECO:0007669"/>
    <property type="project" value="UniProtKB-EC"/>
</dbReference>
<comment type="similarity">
    <text evidence="10">Belongs to the EPSP synthase family. MurA subfamily.</text>
</comment>
<dbReference type="GO" id="GO:0005737">
    <property type="term" value="C:cytoplasm"/>
    <property type="evidence" value="ECO:0007669"/>
    <property type="project" value="UniProtKB-SubCell"/>
</dbReference>
<evidence type="ECO:0000256" key="1">
    <source>
        <dbReference type="ARBA" id="ARBA00004496"/>
    </source>
</evidence>
<dbReference type="NCBIfam" id="NF006873">
    <property type="entry name" value="PRK09369.1"/>
    <property type="match status" value="1"/>
</dbReference>
<evidence type="ECO:0000256" key="15">
    <source>
        <dbReference type="ARBA" id="ARBA00047527"/>
    </source>
</evidence>
<dbReference type="SUPFAM" id="SSF55205">
    <property type="entry name" value="EPT/RTPC-like"/>
    <property type="match status" value="1"/>
</dbReference>
<evidence type="ECO:0000313" key="18">
    <source>
        <dbReference type="EMBL" id="KEF55812.1"/>
    </source>
</evidence>
<dbReference type="EC" id="2.5.1.7" evidence="11"/>
<keyword evidence="6" id="KW-0133">Cell shape</keyword>
<dbReference type="OrthoDB" id="1718875at2759"/>
<dbReference type="InterPro" id="IPR029063">
    <property type="entry name" value="SAM-dependent_MTases_sf"/>
</dbReference>
<dbReference type="PANTHER" id="PTHR43783:SF1">
    <property type="entry name" value="UDP-N-ACETYLGLUCOSAMINE 1-CARBOXYVINYLTRANSFERASE"/>
    <property type="match status" value="1"/>
</dbReference>
<sequence length="790" mass="85476">MSYTDPTFRNYAPVAAANYAALRPLYPEKVINTIIEVHKSTGGQMETLLDVGCGPGTATLSLAPFFQHAFGADPGESMIERARQHPPQTANGEETKFVVCAAEDLMSISDIQVGTVDLITAGTAAHWFQLPTFYACAAKILRPGGTIALWCTGSLYCHPHSTPNAARVQEVYSRLTQEILGPYELPRNKLYRNLYENLELPWTIQDMDPSTQGAMEAFDKSNFKRVEFNKAGQVEPNEGFVLGMTSSLDMLQQGLGTGSGVARWREAHKDQLEKGEVEDCAAYIIRMLKQAMAEGPGGKERDWIEGGTPIVSADHCSTFHDSGGFVEHGSNIPGRDQFYIRIEIQSRCISVNESTHETNMTLESTLRICRSNLLRGTINISGSKNASLPILAATLLNIGENILENVPQIRDTAQMCFILQYLGAHIYRPDDSLHIETSCVGPRTIPESLAGTLRGSILFLGPLLARYGHAQIAFPGGCAIGARPIDQHIKGLQALGAEVSWNGNMVEAKAPSGLRSGEVRFDVPTVTGTANILMAATRIEGTTVIYNAAREPEIVDLAVVLSRMGAIIEGAGTYCITISGRSSLYPILHRLMADRIECGTYMVAGALFGIPLTILGGVPTHQTMLREKLEEFGARIVIKGETMVVYRATNPGPVTIETAPYPGIPTDLQAPLMTLVVTAAGVSTITENMFENRFAHALELNRMGAQIRLDGNSAIITGVSMLSGTTVVASDLRGGAALVLAGLFANGCTRIKNAELVDRGYEKIEEKLKGSSAKIWRETRDDAGSSEHKC</sequence>
<dbReference type="RefSeq" id="XP_013258402.1">
    <property type="nucleotide sequence ID" value="XM_013402948.1"/>
</dbReference>
<dbReference type="GeneID" id="25283475"/>
<dbReference type="InterPro" id="IPR013216">
    <property type="entry name" value="Methyltransf_11"/>
</dbReference>
<evidence type="ECO:0000256" key="8">
    <source>
        <dbReference type="ARBA" id="ARBA00023306"/>
    </source>
</evidence>
<dbReference type="AlphaFoldDB" id="A0A072P7Y2"/>
<comment type="pathway">
    <text evidence="2">Cell wall biogenesis; peptidoglycan biosynthesis.</text>
</comment>
<dbReference type="STRING" id="1182545.A0A072P7Y2"/>
<evidence type="ECO:0000259" key="16">
    <source>
        <dbReference type="Pfam" id="PF00275"/>
    </source>
</evidence>
<dbReference type="Pfam" id="PF00275">
    <property type="entry name" value="EPSP_synthase"/>
    <property type="match status" value="1"/>
</dbReference>
<dbReference type="Proteomes" id="UP000027920">
    <property type="component" value="Unassembled WGS sequence"/>
</dbReference>
<keyword evidence="7" id="KW-0573">Peptidoglycan synthesis</keyword>
<evidence type="ECO:0000256" key="6">
    <source>
        <dbReference type="ARBA" id="ARBA00022960"/>
    </source>
</evidence>
<dbReference type="InterPro" id="IPR013792">
    <property type="entry name" value="RNA3'P_cycl/enolpyr_Trfase_a/b"/>
</dbReference>
<dbReference type="InterPro" id="IPR005750">
    <property type="entry name" value="UDP_GlcNAc_COvinyl_MurA"/>
</dbReference>
<dbReference type="PANTHER" id="PTHR43783">
    <property type="entry name" value="UDP-N-ACETYLGLUCOSAMINE 1-CARBOXYVINYLTRANSFERASE"/>
    <property type="match status" value="1"/>
</dbReference>
<comment type="caution">
    <text evidence="18">The sequence shown here is derived from an EMBL/GenBank/DDBJ whole genome shotgun (WGS) entry which is preliminary data.</text>
</comment>
<evidence type="ECO:0000259" key="17">
    <source>
        <dbReference type="Pfam" id="PF08241"/>
    </source>
</evidence>
<dbReference type="NCBIfam" id="TIGR01072">
    <property type="entry name" value="murA"/>
    <property type="match status" value="1"/>
</dbReference>
<comment type="catalytic activity">
    <reaction evidence="15">
        <text>phosphoenolpyruvate + UDP-N-acetyl-alpha-D-glucosamine = UDP-N-acetyl-3-O-(1-carboxyvinyl)-alpha-D-glucosamine + phosphate</text>
        <dbReference type="Rhea" id="RHEA:18681"/>
        <dbReference type="ChEBI" id="CHEBI:43474"/>
        <dbReference type="ChEBI" id="CHEBI:57705"/>
        <dbReference type="ChEBI" id="CHEBI:58702"/>
        <dbReference type="ChEBI" id="CHEBI:68483"/>
        <dbReference type="EC" id="2.5.1.7"/>
    </reaction>
</comment>
<dbReference type="CDD" id="cd01555">
    <property type="entry name" value="UdpNAET"/>
    <property type="match status" value="1"/>
</dbReference>
<dbReference type="Gene3D" id="3.40.50.150">
    <property type="entry name" value="Vaccinia Virus protein VP39"/>
    <property type="match status" value="1"/>
</dbReference>
<evidence type="ECO:0000256" key="5">
    <source>
        <dbReference type="ARBA" id="ARBA00022679"/>
    </source>
</evidence>
<evidence type="ECO:0000256" key="13">
    <source>
        <dbReference type="ARBA" id="ARBA00042443"/>
    </source>
</evidence>
<dbReference type="HOGENOM" id="CLU_355262_0_0_1"/>
<dbReference type="Pfam" id="PF08241">
    <property type="entry name" value="Methyltransf_11"/>
    <property type="match status" value="1"/>
</dbReference>
<feature type="domain" description="Methyltransferase type 11" evidence="17">
    <location>
        <begin position="49"/>
        <end position="148"/>
    </location>
</feature>
<evidence type="ECO:0000256" key="14">
    <source>
        <dbReference type="ARBA" id="ARBA00042842"/>
    </source>
</evidence>
<evidence type="ECO:0000256" key="4">
    <source>
        <dbReference type="ARBA" id="ARBA00022618"/>
    </source>
</evidence>
<dbReference type="InterPro" id="IPR001986">
    <property type="entry name" value="Enolpyruvate_Tfrase_dom"/>
</dbReference>
<keyword evidence="4" id="KW-0132">Cell division</keyword>
<name>A0A072P7Y2_9EURO</name>
<evidence type="ECO:0000256" key="3">
    <source>
        <dbReference type="ARBA" id="ARBA00022490"/>
    </source>
</evidence>
<evidence type="ECO:0000256" key="10">
    <source>
        <dbReference type="ARBA" id="ARBA00038367"/>
    </source>
</evidence>
<keyword evidence="3" id="KW-0963">Cytoplasm</keyword>
<keyword evidence="8" id="KW-0131">Cell cycle</keyword>
<keyword evidence="5" id="KW-0808">Transferase</keyword>
<dbReference type="GO" id="GO:0071555">
    <property type="term" value="P:cell wall organization"/>
    <property type="evidence" value="ECO:0007669"/>
    <property type="project" value="UniProtKB-KW"/>
</dbReference>
<keyword evidence="9" id="KW-0961">Cell wall biogenesis/degradation</keyword>
<gene>
    <name evidence="18" type="ORF">A1O9_08563</name>
</gene>
<protein>
    <recommendedName>
        <fullName evidence="12">UDP-N-acetylglucosamine 1-carboxyvinyltransferase</fullName>
        <ecNumber evidence="11">2.5.1.7</ecNumber>
    </recommendedName>
    <alternativeName>
        <fullName evidence="13">Enoylpyruvate transferase</fullName>
    </alternativeName>
    <alternativeName>
        <fullName evidence="14">UDP-N-acetylglucosamine enolpyruvyl transferase</fullName>
    </alternativeName>
</protein>
<reference evidence="18 19" key="1">
    <citation type="submission" date="2013-03" db="EMBL/GenBank/DDBJ databases">
        <title>The Genome Sequence of Exophiala aquamarina CBS 119918.</title>
        <authorList>
            <consortium name="The Broad Institute Genomics Platform"/>
            <person name="Cuomo C."/>
            <person name="de Hoog S."/>
            <person name="Gorbushina A."/>
            <person name="Walker B."/>
            <person name="Young S.K."/>
            <person name="Zeng Q."/>
            <person name="Gargeya S."/>
            <person name="Fitzgerald M."/>
            <person name="Haas B."/>
            <person name="Abouelleil A."/>
            <person name="Allen A.W."/>
            <person name="Alvarado L."/>
            <person name="Arachchi H.M."/>
            <person name="Berlin A.M."/>
            <person name="Chapman S.B."/>
            <person name="Gainer-Dewar J."/>
            <person name="Goldberg J."/>
            <person name="Griggs A."/>
            <person name="Gujja S."/>
            <person name="Hansen M."/>
            <person name="Howarth C."/>
            <person name="Imamovic A."/>
            <person name="Ireland A."/>
            <person name="Larimer J."/>
            <person name="McCowan C."/>
            <person name="Murphy C."/>
            <person name="Pearson M."/>
            <person name="Poon T.W."/>
            <person name="Priest M."/>
            <person name="Roberts A."/>
            <person name="Saif S."/>
            <person name="Shea T."/>
            <person name="Sisk P."/>
            <person name="Sykes S."/>
            <person name="Wortman J."/>
            <person name="Nusbaum C."/>
            <person name="Birren B."/>
        </authorList>
    </citation>
    <scope>NUCLEOTIDE SEQUENCE [LARGE SCALE GENOMIC DNA]</scope>
    <source>
        <strain evidence="18 19">CBS 119918</strain>
    </source>
</reference>
<dbReference type="InterPro" id="IPR036968">
    <property type="entry name" value="Enolpyruvate_Tfrase_sf"/>
</dbReference>
<dbReference type="SUPFAM" id="SSF53335">
    <property type="entry name" value="S-adenosyl-L-methionine-dependent methyltransferases"/>
    <property type="match status" value="1"/>
</dbReference>
<comment type="subcellular location">
    <subcellularLocation>
        <location evidence="1">Cytoplasm</location>
    </subcellularLocation>
</comment>
<proteinExistence type="inferred from homology"/>
<dbReference type="VEuPathDB" id="FungiDB:A1O9_08563"/>
<dbReference type="CDD" id="cd02440">
    <property type="entry name" value="AdoMet_MTases"/>
    <property type="match status" value="1"/>
</dbReference>
<organism evidence="18 19">
    <name type="scientific">Exophiala aquamarina CBS 119918</name>
    <dbReference type="NCBI Taxonomy" id="1182545"/>
    <lineage>
        <taxon>Eukaryota</taxon>
        <taxon>Fungi</taxon>
        <taxon>Dikarya</taxon>
        <taxon>Ascomycota</taxon>
        <taxon>Pezizomycotina</taxon>
        <taxon>Eurotiomycetes</taxon>
        <taxon>Chaetothyriomycetidae</taxon>
        <taxon>Chaetothyriales</taxon>
        <taxon>Herpotrichiellaceae</taxon>
        <taxon>Exophiala</taxon>
    </lineage>
</organism>
<evidence type="ECO:0000313" key="19">
    <source>
        <dbReference type="Proteomes" id="UP000027920"/>
    </source>
</evidence>
<dbReference type="GO" id="GO:0051301">
    <property type="term" value="P:cell division"/>
    <property type="evidence" value="ECO:0007669"/>
    <property type="project" value="UniProtKB-KW"/>
</dbReference>
<evidence type="ECO:0000256" key="2">
    <source>
        <dbReference type="ARBA" id="ARBA00004752"/>
    </source>
</evidence>
<keyword evidence="19" id="KW-1185">Reference proteome</keyword>
<accession>A0A072P7Y2</accession>